<name>A0AC34GSN3_9BILA</name>
<proteinExistence type="predicted"/>
<accession>A0AC34GSN3</accession>
<organism evidence="1 2">
    <name type="scientific">Panagrolaimus sp. ES5</name>
    <dbReference type="NCBI Taxonomy" id="591445"/>
    <lineage>
        <taxon>Eukaryota</taxon>
        <taxon>Metazoa</taxon>
        <taxon>Ecdysozoa</taxon>
        <taxon>Nematoda</taxon>
        <taxon>Chromadorea</taxon>
        <taxon>Rhabditida</taxon>
        <taxon>Tylenchina</taxon>
        <taxon>Panagrolaimomorpha</taxon>
        <taxon>Panagrolaimoidea</taxon>
        <taxon>Panagrolaimidae</taxon>
        <taxon>Panagrolaimus</taxon>
    </lineage>
</organism>
<reference evidence="2" key="1">
    <citation type="submission" date="2022-11" db="UniProtKB">
        <authorList>
            <consortium name="WormBaseParasite"/>
        </authorList>
    </citation>
    <scope>IDENTIFICATION</scope>
</reference>
<dbReference type="WBParaSite" id="ES5_v2.g7758.t1">
    <property type="protein sequence ID" value="ES5_v2.g7758.t1"/>
    <property type="gene ID" value="ES5_v2.g7758"/>
</dbReference>
<protein>
    <submittedName>
        <fullName evidence="2">ABC transporter domain-containing protein</fullName>
    </submittedName>
</protein>
<evidence type="ECO:0000313" key="1">
    <source>
        <dbReference type="Proteomes" id="UP000887579"/>
    </source>
</evidence>
<sequence length="274" mass="30600">ITISEKNISTISLKSLRKALAVIPQDPVIFAGTLRFNLDPESVRTDDEIWKALEDVGMKESVSSFNEQLEFKLESNGTLAVIPQDPVIFAGTLRFNLDPDGVRTDDEIWKALEDVGMKESVSSFNEQLEFKLESNGSNISSGQRQLICVGRAFLRNVNILILDEATANLDSQTDKFIQQCIRTKANDKTLLLITHRLGNVTDMNRLLKVEDAKIKIEEQPSIYPSLEKQVSVEVPKIGNGTTPVEIIITEDNSKVEEDDDAEDSKDDETTTEDK</sequence>
<dbReference type="Proteomes" id="UP000887579">
    <property type="component" value="Unplaced"/>
</dbReference>
<evidence type="ECO:0000313" key="2">
    <source>
        <dbReference type="WBParaSite" id="ES5_v2.g7758.t1"/>
    </source>
</evidence>